<dbReference type="GO" id="GO:0009279">
    <property type="term" value="C:cell outer membrane"/>
    <property type="evidence" value="ECO:0007669"/>
    <property type="project" value="UniProtKB-SubCell"/>
</dbReference>
<evidence type="ECO:0000259" key="12">
    <source>
        <dbReference type="Pfam" id="PF03895"/>
    </source>
</evidence>
<dbReference type="InterPro" id="IPR024973">
    <property type="entry name" value="ESPR"/>
</dbReference>
<evidence type="ECO:0000256" key="3">
    <source>
        <dbReference type="ARBA" id="ARBA00005848"/>
    </source>
</evidence>
<evidence type="ECO:0000256" key="1">
    <source>
        <dbReference type="ARBA" id="ARBA00004241"/>
    </source>
</evidence>
<evidence type="ECO:0000256" key="8">
    <source>
        <dbReference type="ARBA" id="ARBA00022927"/>
    </source>
</evidence>
<dbReference type="EMBL" id="ADGP01000021">
    <property type="protein sequence ID" value="EFD93690.1"/>
    <property type="molecule type" value="Genomic_DNA"/>
</dbReference>
<dbReference type="Gene3D" id="3.30.1300.30">
    <property type="entry name" value="GSPII I/J protein-like"/>
    <property type="match status" value="1"/>
</dbReference>
<evidence type="ECO:0000256" key="10">
    <source>
        <dbReference type="ARBA" id="ARBA00023237"/>
    </source>
</evidence>
<organism evidence="16 17">
    <name type="scientific">Megasphaera lornae</name>
    <dbReference type="NCBI Taxonomy" id="1000568"/>
    <lineage>
        <taxon>Bacteria</taxon>
        <taxon>Bacillati</taxon>
        <taxon>Bacillota</taxon>
        <taxon>Negativicutes</taxon>
        <taxon>Veillonellales</taxon>
        <taxon>Veillonellaceae</taxon>
        <taxon>Megasphaera</taxon>
    </lineage>
</organism>
<keyword evidence="10" id="KW-0998">Cell outer membrane</keyword>
<keyword evidence="11" id="KW-0175">Coiled coil</keyword>
<feature type="domain" description="Trimeric autotransporter adhesin YadA-like head" evidence="13">
    <location>
        <begin position="820"/>
        <end position="842"/>
    </location>
</feature>
<feature type="domain" description="Trimeric autotransporter adhesin YadA-like stalk" evidence="14">
    <location>
        <begin position="474"/>
        <end position="500"/>
    </location>
</feature>
<keyword evidence="7" id="KW-0732">Signal</keyword>
<reference evidence="17" key="1">
    <citation type="submission" date="2009-12" db="EMBL/GenBank/DDBJ databases">
        <title>Sequence of Clostridiales genomosp. BVAB3 str. UPII9-5.</title>
        <authorList>
            <person name="Madupu R."/>
            <person name="Durkin A.S."/>
            <person name="Torralba M."/>
            <person name="Methe B."/>
            <person name="Sutton G.G."/>
            <person name="Strausberg R.L."/>
            <person name="Nelson K.E."/>
        </authorList>
    </citation>
    <scope>NUCLEOTIDE SEQUENCE [LARGE SCALE GENOMIC DNA]</scope>
    <source>
        <strain evidence="17">28L</strain>
    </source>
</reference>
<keyword evidence="5" id="KW-1134">Transmembrane beta strand</keyword>
<dbReference type="Gene3D" id="2.150.10.10">
    <property type="entry name" value="Serralysin-like metalloprotease, C-terminal"/>
    <property type="match status" value="5"/>
</dbReference>
<keyword evidence="4" id="KW-0813">Transport</keyword>
<feature type="coiled-coil region" evidence="11">
    <location>
        <begin position="1184"/>
        <end position="1218"/>
    </location>
</feature>
<evidence type="ECO:0000259" key="13">
    <source>
        <dbReference type="Pfam" id="PF05658"/>
    </source>
</evidence>
<dbReference type="SUPFAM" id="SSF54523">
    <property type="entry name" value="Pili subunits"/>
    <property type="match status" value="1"/>
</dbReference>
<evidence type="ECO:0000313" key="16">
    <source>
        <dbReference type="EMBL" id="EFD93690.1"/>
    </source>
</evidence>
<dbReference type="RefSeq" id="WP_009369931.1">
    <property type="nucleotide sequence ID" value="NZ_ADGP01000021.1"/>
</dbReference>
<feature type="domain" description="Trimeric autotransporter adhesin YadA-like C-terminal membrane anchor" evidence="12">
    <location>
        <begin position="1111"/>
        <end position="1164"/>
    </location>
</feature>
<feature type="domain" description="Trimeric autotransporter adhesin YadA-like head" evidence="13">
    <location>
        <begin position="164"/>
        <end position="191"/>
    </location>
</feature>
<evidence type="ECO:0000259" key="15">
    <source>
        <dbReference type="Pfam" id="PF13018"/>
    </source>
</evidence>
<evidence type="ECO:0000313" key="17">
    <source>
        <dbReference type="Proteomes" id="UP000003242"/>
    </source>
</evidence>
<feature type="domain" description="Trimeric autotransporter adhesin YadA-like stalk" evidence="14">
    <location>
        <begin position="883"/>
        <end position="917"/>
    </location>
</feature>
<keyword evidence="8" id="KW-0653">Protein transport</keyword>
<evidence type="ECO:0000256" key="5">
    <source>
        <dbReference type="ARBA" id="ARBA00022452"/>
    </source>
</evidence>
<dbReference type="GO" id="GO:0015031">
    <property type="term" value="P:protein transport"/>
    <property type="evidence" value="ECO:0007669"/>
    <property type="project" value="UniProtKB-KW"/>
</dbReference>
<dbReference type="Pfam" id="PF13018">
    <property type="entry name" value="ESPR"/>
    <property type="match status" value="1"/>
</dbReference>
<evidence type="ECO:0000256" key="4">
    <source>
        <dbReference type="ARBA" id="ARBA00022448"/>
    </source>
</evidence>
<keyword evidence="9" id="KW-0472">Membrane</keyword>
<dbReference type="GO" id="GO:0009986">
    <property type="term" value="C:cell surface"/>
    <property type="evidence" value="ECO:0007669"/>
    <property type="project" value="UniProtKB-SubCell"/>
</dbReference>
<name>D3LVN7_9FIRM</name>
<dbReference type="Pfam" id="PF03895">
    <property type="entry name" value="YadA_anchor"/>
    <property type="match status" value="1"/>
</dbReference>
<evidence type="ECO:0000256" key="11">
    <source>
        <dbReference type="SAM" id="Coils"/>
    </source>
</evidence>
<feature type="domain" description="Trimeric autotransporter adhesin YadA-like head" evidence="13">
    <location>
        <begin position="690"/>
        <end position="714"/>
    </location>
</feature>
<feature type="domain" description="Trimeric autotransporter adhesin YadA-like head" evidence="13">
    <location>
        <begin position="603"/>
        <end position="628"/>
    </location>
</feature>
<feature type="domain" description="Trimeric autotransporter adhesin YadA-like head" evidence="13">
    <location>
        <begin position="389"/>
        <end position="416"/>
    </location>
</feature>
<dbReference type="InterPro" id="IPR005594">
    <property type="entry name" value="YadA_C"/>
</dbReference>
<sequence length="1224" mass="128121">MNKVYQVIWSRVRHCYMAVAETVARSHYKHSSKSAAKATWAAVAAAGLLTGIPAFSMAQGSTIAAPNQVVRTAEGQALTKDNGKAKKAATPVFSNKELKKLTERVTFPMNFMVTDGGTDGVYVTEQRYNNDLKGEHIVLGEGSVAFDRQKGYSGLFAAGINAVAGGKDAIAIGNQASATGNNFSIAIGSNAEAPMSNSIALGEGSIANLKLSQQGKQSYLTKEDWNGDYNGVLSLGRDLSGARAEVTRRIIHVAGGAADTDAVNVKQLKALEAKIPKAVDLSKYTTTDKLGAVIEQKLGDTYAKKADIPAAKTFKAVGDGISVTEKDNVITYTLDTSKLPQSSTGVYVTEQRYNNDLKGEHIALGEGSVAFDQQKGYSGLFAAGINAVAGGKDAIAIGNKASATGNTFSIAIGSNAEAPMSNSIALGEGSIANLTLSQQGKQSYLTKEDWNGDYNGVLSLGRDLSGARAEVTRRIIHVAGGAADTDAVNVKQLKALEATLHFSYISIKGTKKDKGTNYNNDGATGNEAIAIGQESQATGNSGIAIGVHSKVMGLENNNLIKGDYGTAIGAWASVKNNDATALGAHTHAWGERSLAIGDRSVGNGIESVAIGSQALADSFNAIAIGGNSSANLENAIAIGKKSKTEGMTSIAIGSEASTGQKGDAQKSKERVKELKNDVRKQLNDPIIHKAENAIAIGTQAKAWQTKAVSLGAFAKAQERESLALGDKSFANGIESVAIGHNSSAQHISAIALGDSSLSEGIQSIAIGKNAQAGNKDEAFKSKQQLKKIKSEHKDITNDDIINASFGAIAIGSGAKSLAMHAMSLGLNAKATAVNSIALGFNSEAKSVTHVTKAYGVDETWDFSNGVLSIGRDAEENKKAITRRITHIASGGDDYDAVNVKQLKAVEAKIPKAVDLSKYTPTDKLGDVIAQKLGDTYAKKTDIPAAKTFKVAGAGFSVEDKDNVVTYTLDINKLKTQLSGSSSAGTNGKSAYEVWEEYTDGNGAQPNKGKKESDFLASLKGKDGTNGTNGKSAYEVWEEHKDVNGAQPNKGKSESDFLASLKGKDGTNGITAAQLEQVSQGMQTRMAALGKHMNSVGAGNAALAALHPLEFDPDDKLEAAVGVGHYGDANAAALGMFYHPDENTLISVGGAFGKDKNVMNAGISFRVGKGGNGMLLTKTALATAVKQQNIVIHQQEERIRQLERENKARDAKLAEVLQALAQVKR</sequence>
<protein>
    <submittedName>
        <fullName evidence="16">Hep/Hag repeat protein</fullName>
    </submittedName>
</protein>
<feature type="domain" description="Trimeric autotransporter adhesin YadA-like head" evidence="13">
    <location>
        <begin position="748"/>
        <end position="770"/>
    </location>
</feature>
<gene>
    <name evidence="16" type="ORF">HMPREF0889_1044</name>
</gene>
<dbReference type="Pfam" id="PF05662">
    <property type="entry name" value="YadA_stalk"/>
    <property type="match status" value="3"/>
</dbReference>
<dbReference type="STRING" id="699218.HMPREF0889_1044"/>
<feature type="domain" description="Trimeric autotransporter adhesin YadA-like stalk" evidence="14">
    <location>
        <begin position="249"/>
        <end position="286"/>
    </location>
</feature>
<feature type="domain" description="Trimeric autotransporter adhesin YadA-like head" evidence="13">
    <location>
        <begin position="577"/>
        <end position="600"/>
    </location>
</feature>
<evidence type="ECO:0000256" key="9">
    <source>
        <dbReference type="ARBA" id="ARBA00023136"/>
    </source>
</evidence>
<evidence type="ECO:0000256" key="6">
    <source>
        <dbReference type="ARBA" id="ARBA00022692"/>
    </source>
</evidence>
<dbReference type="CDD" id="cd12820">
    <property type="entry name" value="LbR_YadA-like"/>
    <property type="match status" value="2"/>
</dbReference>
<feature type="domain" description="ESPR" evidence="15">
    <location>
        <begin position="1"/>
        <end position="46"/>
    </location>
</feature>
<dbReference type="SUPFAM" id="SSF101967">
    <property type="entry name" value="Adhesin YadA, collagen-binding domain"/>
    <property type="match status" value="4"/>
</dbReference>
<feature type="domain" description="Trimeric autotransporter adhesin YadA-like head" evidence="13">
    <location>
        <begin position="633"/>
        <end position="656"/>
    </location>
</feature>
<dbReference type="InterPro" id="IPR045584">
    <property type="entry name" value="Pilin-like"/>
</dbReference>
<dbReference type="Pfam" id="PF05658">
    <property type="entry name" value="YadA_head"/>
    <property type="match status" value="10"/>
</dbReference>
<comment type="subcellular location">
    <subcellularLocation>
        <location evidence="2">Cell outer membrane</location>
    </subcellularLocation>
    <subcellularLocation>
        <location evidence="1">Cell surface</location>
    </subcellularLocation>
</comment>
<dbReference type="AlphaFoldDB" id="D3LVN7"/>
<dbReference type="InterPro" id="IPR008635">
    <property type="entry name" value="Coiled_stalk_dom"/>
</dbReference>
<dbReference type="InterPro" id="IPR008640">
    <property type="entry name" value="Adhesin_Head_dom"/>
</dbReference>
<evidence type="ECO:0000259" key="14">
    <source>
        <dbReference type="Pfam" id="PF05662"/>
    </source>
</evidence>
<evidence type="ECO:0000256" key="2">
    <source>
        <dbReference type="ARBA" id="ARBA00004442"/>
    </source>
</evidence>
<dbReference type="eggNOG" id="COG5295">
    <property type="taxonomic scope" value="Bacteria"/>
</dbReference>
<accession>D3LVN7</accession>
<evidence type="ECO:0000256" key="7">
    <source>
        <dbReference type="ARBA" id="ARBA00022729"/>
    </source>
</evidence>
<comment type="caution">
    <text evidence="16">The sequence shown here is derived from an EMBL/GenBank/DDBJ whole genome shotgun (WGS) entry which is preliminary data.</text>
</comment>
<comment type="similarity">
    <text evidence="3">Belongs to the autotransporter-2 (AT-2) (TC 1.B.40) family.</text>
</comment>
<proteinExistence type="inferred from homology"/>
<feature type="domain" description="Trimeric autotransporter adhesin YadA-like head" evidence="13">
    <location>
        <begin position="523"/>
        <end position="546"/>
    </location>
</feature>
<keyword evidence="6" id="KW-0812">Transmembrane</keyword>
<feature type="domain" description="Trimeric autotransporter adhesin YadA-like head" evidence="13">
    <location>
        <begin position="720"/>
        <end position="742"/>
    </location>
</feature>
<dbReference type="InterPro" id="IPR011049">
    <property type="entry name" value="Serralysin-like_metalloprot_C"/>
</dbReference>
<dbReference type="Proteomes" id="UP000003242">
    <property type="component" value="Unassembled WGS sequence"/>
</dbReference>